<feature type="transmembrane region" description="Helical" evidence="1">
    <location>
        <begin position="48"/>
        <end position="67"/>
    </location>
</feature>
<dbReference type="InterPro" id="IPR021235">
    <property type="entry name" value="DUF2637"/>
</dbReference>
<gene>
    <name evidence="2" type="ORF">GCM10017668_21300</name>
</gene>
<feature type="transmembrane region" description="Helical" evidence="1">
    <location>
        <begin position="79"/>
        <end position="101"/>
    </location>
</feature>
<evidence type="ECO:0000313" key="2">
    <source>
        <dbReference type="EMBL" id="BCL20287.1"/>
    </source>
</evidence>
<dbReference type="Proteomes" id="UP000516373">
    <property type="component" value="Chromosome"/>
</dbReference>
<accession>A0A7G1NEU9</accession>
<dbReference type="EMBL" id="AP023439">
    <property type="protein sequence ID" value="BCL20287.1"/>
    <property type="molecule type" value="Genomic_DNA"/>
</dbReference>
<evidence type="ECO:0000313" key="3">
    <source>
        <dbReference type="Proteomes" id="UP000516373"/>
    </source>
</evidence>
<dbReference type="Pfam" id="PF10935">
    <property type="entry name" value="DUF2637"/>
    <property type="match status" value="1"/>
</dbReference>
<proteinExistence type="predicted"/>
<keyword evidence="1" id="KW-0812">Transmembrane</keyword>
<keyword evidence="1" id="KW-1133">Transmembrane helix</keyword>
<reference evidence="2 3" key="1">
    <citation type="journal article" date="2014" name="Int. J. Syst. Evol. Microbiol.">
        <title>Complete genome sequence of Corynebacterium casei LMG S-19264T (=DSM 44701T), isolated from a smear-ripened cheese.</title>
        <authorList>
            <consortium name="US DOE Joint Genome Institute (JGI-PGF)"/>
            <person name="Walter F."/>
            <person name="Albersmeier A."/>
            <person name="Kalinowski J."/>
            <person name="Ruckert C."/>
        </authorList>
    </citation>
    <scope>NUCLEOTIDE SEQUENCE [LARGE SCALE GENOMIC DNA]</scope>
    <source>
        <strain evidence="2 3">JCM 4255</strain>
    </source>
</reference>
<protein>
    <recommendedName>
        <fullName evidence="4">DUF2637 domain-containing protein</fullName>
    </recommendedName>
</protein>
<feature type="transmembrane region" description="Helical" evidence="1">
    <location>
        <begin position="107"/>
        <end position="125"/>
    </location>
</feature>
<sequence>MKTNPTRALAIAAGLVIVALTAAAFWLSYAHLAEVALAHGMRGKEIRAWAWPATLDLFIVAGELLMLRAALAGRVDRWAIGLTVVGSGSSIALNVAGVGSAAEPLDYVVAAVPPTAALLAFGALMRQIHQALAGQVAGAQNYAPDAQPVTEVTAPVTVERVEDDQPKPALEPAPVVIPADRTLTAAPFMWDAVSAPKVTAAVPAAQPREVVTEVIALSPAELRRKARALHRQAVRSTSRPVTIKTLQDELGLSRREATELRREVVTS</sequence>
<dbReference type="KEGG" id="stui:GCM10017668_21300"/>
<evidence type="ECO:0008006" key="4">
    <source>
        <dbReference type="Google" id="ProtNLM"/>
    </source>
</evidence>
<dbReference type="AlphaFoldDB" id="A0A7G1NEU9"/>
<dbReference type="RefSeq" id="WP_190898502.1">
    <property type="nucleotide sequence ID" value="NZ_AP023439.1"/>
</dbReference>
<organism evidence="2 3">
    <name type="scientific">Streptomyces tuirus</name>
    <dbReference type="NCBI Taxonomy" id="68278"/>
    <lineage>
        <taxon>Bacteria</taxon>
        <taxon>Bacillati</taxon>
        <taxon>Actinomycetota</taxon>
        <taxon>Actinomycetes</taxon>
        <taxon>Kitasatosporales</taxon>
        <taxon>Streptomycetaceae</taxon>
        <taxon>Streptomyces</taxon>
    </lineage>
</organism>
<keyword evidence="1" id="KW-0472">Membrane</keyword>
<evidence type="ECO:0000256" key="1">
    <source>
        <dbReference type="SAM" id="Phobius"/>
    </source>
</evidence>
<name>A0A7G1NEU9_9ACTN</name>